<evidence type="ECO:0008006" key="3">
    <source>
        <dbReference type="Google" id="ProtNLM"/>
    </source>
</evidence>
<evidence type="ECO:0000313" key="1">
    <source>
        <dbReference type="EMBL" id="OGC57641.1"/>
    </source>
</evidence>
<protein>
    <recommendedName>
        <fullName evidence="3">PqqD family protein</fullName>
    </recommendedName>
</protein>
<name>A0A1F4VKD0_UNCKA</name>
<proteinExistence type="predicted"/>
<evidence type="ECO:0000313" key="2">
    <source>
        <dbReference type="Proteomes" id="UP000177763"/>
    </source>
</evidence>
<comment type="caution">
    <text evidence="1">The sequence shown here is derived from an EMBL/GenBank/DDBJ whole genome shotgun (WGS) entry which is preliminary data.</text>
</comment>
<organism evidence="1 2">
    <name type="scientific">candidate division WWE3 bacterium RIFCSPLOWO2_12_FULL_36_10</name>
    <dbReference type="NCBI Taxonomy" id="1802630"/>
    <lineage>
        <taxon>Bacteria</taxon>
        <taxon>Katanobacteria</taxon>
    </lineage>
</organism>
<accession>A0A1F4VKD0</accession>
<dbReference type="Proteomes" id="UP000177763">
    <property type="component" value="Unassembled WGS sequence"/>
</dbReference>
<dbReference type="STRING" id="1802630.A3H26_02920"/>
<gene>
    <name evidence="1" type="ORF">A3H26_02920</name>
</gene>
<reference evidence="1 2" key="1">
    <citation type="journal article" date="2016" name="Nat. Commun.">
        <title>Thousands of microbial genomes shed light on interconnected biogeochemical processes in an aquifer system.</title>
        <authorList>
            <person name="Anantharaman K."/>
            <person name="Brown C.T."/>
            <person name="Hug L.A."/>
            <person name="Sharon I."/>
            <person name="Castelle C.J."/>
            <person name="Probst A.J."/>
            <person name="Thomas B.C."/>
            <person name="Singh A."/>
            <person name="Wilkins M.J."/>
            <person name="Karaoz U."/>
            <person name="Brodie E.L."/>
            <person name="Williams K.H."/>
            <person name="Hubbard S.S."/>
            <person name="Banfield J.F."/>
        </authorList>
    </citation>
    <scope>NUCLEOTIDE SEQUENCE [LARGE SCALE GENOMIC DNA]</scope>
</reference>
<sequence length="106" mass="11892">MLQLYQQSKILLKGEFVMTDLVTYQGLLLDGSGHIKLNLQDEEVVIYSPHGSCKAIVLSGTALEAYRLLESGLTFEDVLRSNSIVDWEESTHKIIQFFLDEGSLSL</sequence>
<dbReference type="EMBL" id="MEVN01000008">
    <property type="protein sequence ID" value="OGC57641.1"/>
    <property type="molecule type" value="Genomic_DNA"/>
</dbReference>
<dbReference type="AlphaFoldDB" id="A0A1F4VKD0"/>